<sequence>SKMYLRHCMRNYLSFEVKMDDLDNRMARWMKSARERLNNMRKLSAKADLQRAIKPRHRDTIKLGEARYEDVGAIRDKIPLEVQNFKTKFQEAILDVLFNSEEMEKVPEWSEEMTAIQERNESVIPDYLTLQVDAPRDDDKEDPLEQLAAHYENWAGYNETMREEEEEYWDEVRKL</sequence>
<protein>
    <submittedName>
        <fullName evidence="1">Uncharacterized protein</fullName>
    </submittedName>
</protein>
<dbReference type="EMBL" id="UINC01158503">
    <property type="protein sequence ID" value="SVD56082.1"/>
    <property type="molecule type" value="Genomic_DNA"/>
</dbReference>
<evidence type="ECO:0000313" key="1">
    <source>
        <dbReference type="EMBL" id="SVD56082.1"/>
    </source>
</evidence>
<feature type="non-terminal residue" evidence="1">
    <location>
        <position position="1"/>
    </location>
</feature>
<reference evidence="1" key="1">
    <citation type="submission" date="2018-05" db="EMBL/GenBank/DDBJ databases">
        <authorList>
            <person name="Lanie J.A."/>
            <person name="Ng W.-L."/>
            <person name="Kazmierczak K.M."/>
            <person name="Andrzejewski T.M."/>
            <person name="Davidsen T.M."/>
            <person name="Wayne K.J."/>
            <person name="Tettelin H."/>
            <person name="Glass J.I."/>
            <person name="Rusch D."/>
            <person name="Podicherti R."/>
            <person name="Tsui H.-C.T."/>
            <person name="Winkler M.E."/>
        </authorList>
    </citation>
    <scope>NUCLEOTIDE SEQUENCE</scope>
</reference>
<proteinExistence type="predicted"/>
<organism evidence="1">
    <name type="scientific">marine metagenome</name>
    <dbReference type="NCBI Taxonomy" id="408172"/>
    <lineage>
        <taxon>unclassified sequences</taxon>
        <taxon>metagenomes</taxon>
        <taxon>ecological metagenomes</taxon>
    </lineage>
</organism>
<dbReference type="AlphaFoldDB" id="A0A382WBB8"/>
<accession>A0A382WBB8</accession>
<gene>
    <name evidence="1" type="ORF">METZ01_LOCUS408936</name>
</gene>
<name>A0A382WBB8_9ZZZZ</name>